<feature type="region of interest" description="Disordered" evidence="1">
    <location>
        <begin position="1"/>
        <end position="61"/>
    </location>
</feature>
<name>A0A9D4M272_DREPO</name>
<gene>
    <name evidence="2" type="ORF">DPMN_030211</name>
</gene>
<reference evidence="2" key="2">
    <citation type="submission" date="2020-11" db="EMBL/GenBank/DDBJ databases">
        <authorList>
            <person name="McCartney M.A."/>
            <person name="Auch B."/>
            <person name="Kono T."/>
            <person name="Mallez S."/>
            <person name="Becker A."/>
            <person name="Gohl D.M."/>
            <person name="Silverstein K.A.T."/>
            <person name="Koren S."/>
            <person name="Bechman K.B."/>
            <person name="Herman A."/>
            <person name="Abrahante J.E."/>
            <person name="Garbe J."/>
        </authorList>
    </citation>
    <scope>NUCLEOTIDE SEQUENCE</scope>
    <source>
        <strain evidence="2">Duluth1</strain>
        <tissue evidence="2">Whole animal</tissue>
    </source>
</reference>
<accession>A0A9D4M272</accession>
<comment type="caution">
    <text evidence="2">The sequence shown here is derived from an EMBL/GenBank/DDBJ whole genome shotgun (WGS) entry which is preliminary data.</text>
</comment>
<proteinExistence type="predicted"/>
<organism evidence="2 3">
    <name type="scientific">Dreissena polymorpha</name>
    <name type="common">Zebra mussel</name>
    <name type="synonym">Mytilus polymorpha</name>
    <dbReference type="NCBI Taxonomy" id="45954"/>
    <lineage>
        <taxon>Eukaryota</taxon>
        <taxon>Metazoa</taxon>
        <taxon>Spiralia</taxon>
        <taxon>Lophotrochozoa</taxon>
        <taxon>Mollusca</taxon>
        <taxon>Bivalvia</taxon>
        <taxon>Autobranchia</taxon>
        <taxon>Heteroconchia</taxon>
        <taxon>Euheterodonta</taxon>
        <taxon>Imparidentia</taxon>
        <taxon>Neoheterodontei</taxon>
        <taxon>Myida</taxon>
        <taxon>Dreissenoidea</taxon>
        <taxon>Dreissenidae</taxon>
        <taxon>Dreissena</taxon>
    </lineage>
</organism>
<evidence type="ECO:0000313" key="2">
    <source>
        <dbReference type="EMBL" id="KAH3867086.1"/>
    </source>
</evidence>
<reference evidence="2" key="1">
    <citation type="journal article" date="2019" name="bioRxiv">
        <title>The Genome of the Zebra Mussel, Dreissena polymorpha: A Resource for Invasive Species Research.</title>
        <authorList>
            <person name="McCartney M.A."/>
            <person name="Auch B."/>
            <person name="Kono T."/>
            <person name="Mallez S."/>
            <person name="Zhang Y."/>
            <person name="Obille A."/>
            <person name="Becker A."/>
            <person name="Abrahante J.E."/>
            <person name="Garbe J."/>
            <person name="Badalamenti J.P."/>
            <person name="Herman A."/>
            <person name="Mangelson H."/>
            <person name="Liachko I."/>
            <person name="Sullivan S."/>
            <person name="Sone E.D."/>
            <person name="Koren S."/>
            <person name="Silverstein K.A.T."/>
            <person name="Beckman K.B."/>
            <person name="Gohl D.M."/>
        </authorList>
    </citation>
    <scope>NUCLEOTIDE SEQUENCE</scope>
    <source>
        <strain evidence="2">Duluth1</strain>
        <tissue evidence="2">Whole animal</tissue>
    </source>
</reference>
<sequence>MVTQHEKREGSGDGRSSAEGGRLRSPSPNPVVNEPKVEKEQKEAANAYSYNPETEIFAGVT</sequence>
<evidence type="ECO:0000313" key="3">
    <source>
        <dbReference type="Proteomes" id="UP000828390"/>
    </source>
</evidence>
<keyword evidence="3" id="KW-1185">Reference proteome</keyword>
<feature type="compositionally biased region" description="Basic and acidic residues" evidence="1">
    <location>
        <begin position="1"/>
        <end position="12"/>
    </location>
</feature>
<dbReference type="Proteomes" id="UP000828390">
    <property type="component" value="Unassembled WGS sequence"/>
</dbReference>
<protein>
    <submittedName>
        <fullName evidence="2">Uncharacterized protein</fullName>
    </submittedName>
</protein>
<dbReference type="AlphaFoldDB" id="A0A9D4M272"/>
<evidence type="ECO:0000256" key="1">
    <source>
        <dbReference type="SAM" id="MobiDB-lite"/>
    </source>
</evidence>
<dbReference type="EMBL" id="JAIWYP010000002">
    <property type="protein sequence ID" value="KAH3867086.1"/>
    <property type="molecule type" value="Genomic_DNA"/>
</dbReference>